<dbReference type="CDD" id="cd17775">
    <property type="entry name" value="CBS_pair_bact_arch"/>
    <property type="match status" value="1"/>
</dbReference>
<dbReference type="Pfam" id="PF00571">
    <property type="entry name" value="CBS"/>
    <property type="match status" value="2"/>
</dbReference>
<dbReference type="KEGG" id="afg:AFULGI_00009310"/>
<dbReference type="InterPro" id="IPR044065">
    <property type="entry name" value="ACP_MB"/>
</dbReference>
<reference evidence="6 7" key="1">
    <citation type="submission" date="2013-07" db="EMBL/GenBank/DDBJ databases">
        <title>Genome of Archaeoglobus fulgidus.</title>
        <authorList>
            <person name="Fiebig A."/>
            <person name="Birkeland N.-K."/>
        </authorList>
    </citation>
    <scope>NUCLEOTIDE SEQUENCE [LARGE SCALE GENOMIC DNA]</scope>
    <source>
        <strain evidence="6 7">DSM 8774</strain>
    </source>
</reference>
<sequence length="189" mass="20623">MQTDLPVKEVMTTVVCTVKRTDSVHNLAKKLVEYGVGSAVVVEDGRPVGIVTEKDLISKIVARNKVPSKVLVEEVMSQPVITIGPNTSLREAARIMMKRGIRRLPVVNNNQELIGIITDNDILSVSLDLGEFASLVTQDASGYTIQLEGPVIEEEEEIGGICDRCGKYADKLYPSNGLNLCEDCMDFEG</sequence>
<gene>
    <name evidence="6" type="ORF">AFULGI_00009310</name>
</gene>
<evidence type="ECO:0000256" key="1">
    <source>
        <dbReference type="ARBA" id="ARBA00023122"/>
    </source>
</evidence>
<evidence type="ECO:0000259" key="4">
    <source>
        <dbReference type="PROSITE" id="PS51371"/>
    </source>
</evidence>
<feature type="binding site" evidence="3">
    <location>
        <position position="184"/>
    </location>
    <ligand>
        <name>Zn(2+)</name>
        <dbReference type="ChEBI" id="CHEBI:29105"/>
    </ligand>
</feature>
<feature type="domain" description="CBS" evidence="4">
    <location>
        <begin position="11"/>
        <end position="68"/>
    </location>
</feature>
<evidence type="ECO:0000259" key="5">
    <source>
        <dbReference type="PROSITE" id="PS51901"/>
    </source>
</evidence>
<dbReference type="Gene3D" id="3.10.580.10">
    <property type="entry name" value="CBS-domain"/>
    <property type="match status" value="1"/>
</dbReference>
<keyword evidence="3" id="KW-0862">Zinc</keyword>
<feature type="domain" description="ACP-type MB" evidence="5">
    <location>
        <begin position="157"/>
        <end position="189"/>
    </location>
</feature>
<dbReference type="AlphaFoldDB" id="A0A075WJH3"/>
<dbReference type="SUPFAM" id="SSF54631">
    <property type="entry name" value="CBS-domain pair"/>
    <property type="match status" value="1"/>
</dbReference>
<name>A0A075WJH3_ARCFL</name>
<dbReference type="InterPro" id="IPR000644">
    <property type="entry name" value="CBS_dom"/>
</dbReference>
<feature type="domain" description="CBS" evidence="4">
    <location>
        <begin position="76"/>
        <end position="134"/>
    </location>
</feature>
<dbReference type="InterPro" id="IPR046342">
    <property type="entry name" value="CBS_dom_sf"/>
</dbReference>
<dbReference type="EMBL" id="CP006577">
    <property type="protein sequence ID" value="AIG97723.1"/>
    <property type="molecule type" value="Genomic_DNA"/>
</dbReference>
<dbReference type="Proteomes" id="UP000028501">
    <property type="component" value="Chromosome"/>
</dbReference>
<evidence type="ECO:0000313" key="7">
    <source>
        <dbReference type="Proteomes" id="UP000028501"/>
    </source>
</evidence>
<feature type="binding site" evidence="3">
    <location>
        <position position="181"/>
    </location>
    <ligand>
        <name>Zn(2+)</name>
        <dbReference type="ChEBI" id="CHEBI:29105"/>
    </ligand>
</feature>
<feature type="binding site" evidence="3">
    <location>
        <position position="162"/>
    </location>
    <ligand>
        <name>Fe cation</name>
        <dbReference type="ChEBI" id="CHEBI:24875"/>
    </ligand>
</feature>
<feature type="binding site" evidence="3">
    <location>
        <position position="184"/>
    </location>
    <ligand>
        <name>Fe cation</name>
        <dbReference type="ChEBI" id="CHEBI:24875"/>
    </ligand>
</feature>
<dbReference type="SMART" id="SM00116">
    <property type="entry name" value="CBS"/>
    <property type="match status" value="2"/>
</dbReference>
<evidence type="ECO:0000313" key="6">
    <source>
        <dbReference type="EMBL" id="AIG97723.1"/>
    </source>
</evidence>
<keyword evidence="1 2" id="KW-0129">CBS domain</keyword>
<organism evidence="6 7">
    <name type="scientific">Archaeoglobus fulgidus DSM 8774</name>
    <dbReference type="NCBI Taxonomy" id="1344584"/>
    <lineage>
        <taxon>Archaea</taxon>
        <taxon>Methanobacteriati</taxon>
        <taxon>Methanobacteriota</taxon>
        <taxon>Archaeoglobi</taxon>
        <taxon>Archaeoglobales</taxon>
        <taxon>Archaeoglobaceae</taxon>
        <taxon>Archaeoglobus</taxon>
    </lineage>
</organism>
<dbReference type="RefSeq" id="WP_010878350.1">
    <property type="nucleotide sequence ID" value="NZ_CP006577.1"/>
</dbReference>
<dbReference type="PANTHER" id="PTHR43080">
    <property type="entry name" value="CBS DOMAIN-CONTAINING PROTEIN CBSX3, MITOCHONDRIAL"/>
    <property type="match status" value="1"/>
</dbReference>
<dbReference type="InterPro" id="IPR051257">
    <property type="entry name" value="Diverse_CBS-Domain"/>
</dbReference>
<dbReference type="GeneID" id="24794445"/>
<dbReference type="PANTHER" id="PTHR43080:SF2">
    <property type="entry name" value="CBS DOMAIN-CONTAINING PROTEIN"/>
    <property type="match status" value="1"/>
</dbReference>
<evidence type="ECO:0000256" key="2">
    <source>
        <dbReference type="PROSITE-ProRule" id="PRU00703"/>
    </source>
</evidence>
<dbReference type="GO" id="GO:0046872">
    <property type="term" value="F:metal ion binding"/>
    <property type="evidence" value="ECO:0007669"/>
    <property type="project" value="UniProtKB-KW"/>
</dbReference>
<dbReference type="PROSITE" id="PS51371">
    <property type="entry name" value="CBS"/>
    <property type="match status" value="2"/>
</dbReference>
<feature type="binding site" evidence="3">
    <location>
        <position position="181"/>
    </location>
    <ligand>
        <name>Fe cation</name>
        <dbReference type="ChEBI" id="CHEBI:24875"/>
    </ligand>
</feature>
<feature type="binding site" evidence="3">
    <location>
        <position position="162"/>
    </location>
    <ligand>
        <name>Zn(2+)</name>
        <dbReference type="ChEBI" id="CHEBI:29105"/>
    </ligand>
</feature>
<dbReference type="PROSITE" id="PS51901">
    <property type="entry name" value="ACP_MB"/>
    <property type="match status" value="1"/>
</dbReference>
<proteinExistence type="predicted"/>
<feature type="binding site" evidence="3">
    <location>
        <position position="165"/>
    </location>
    <ligand>
        <name>Zn(2+)</name>
        <dbReference type="ChEBI" id="CHEBI:29105"/>
    </ligand>
</feature>
<accession>A0A075WJH3</accession>
<protein>
    <submittedName>
        <fullName evidence="6">Putative signal-transduction protein</fullName>
    </submittedName>
</protein>
<feature type="binding site" evidence="3">
    <location>
        <position position="165"/>
    </location>
    <ligand>
        <name>Fe cation</name>
        <dbReference type="ChEBI" id="CHEBI:24875"/>
    </ligand>
</feature>
<keyword evidence="3" id="KW-0408">Iron</keyword>
<keyword evidence="3" id="KW-0479">Metal-binding</keyword>
<evidence type="ECO:0000256" key="3">
    <source>
        <dbReference type="PROSITE-ProRule" id="PRU01249"/>
    </source>
</evidence>
<dbReference type="HOGENOM" id="CLU_040681_7_0_2"/>